<dbReference type="InterPro" id="IPR008136">
    <property type="entry name" value="CinA_C"/>
</dbReference>
<sequence>MDLLERIKNIIEKFISRNLRMSLAESCTGGFISHMFTNISGASKVFERGIICYSNQAKIELLDIEPKTIDDHGAVSKNVVFQLAKNIRKLSKVDIGIGVSGIAGPTGGTQEKPVGLVFIGFSSSKETIVQKYIFKTDRITFKSLVLEKIIEYLEKNF</sequence>
<accession>A0A0F9LGZ1</accession>
<dbReference type="NCBIfam" id="TIGR00199">
    <property type="entry name" value="PncC_domain"/>
    <property type="match status" value="1"/>
</dbReference>
<comment type="caution">
    <text evidence="2">The sequence shown here is derived from an EMBL/GenBank/DDBJ whole genome shotgun (WGS) entry which is preliminary data.</text>
</comment>
<organism evidence="2">
    <name type="scientific">marine sediment metagenome</name>
    <dbReference type="NCBI Taxonomy" id="412755"/>
    <lineage>
        <taxon>unclassified sequences</taxon>
        <taxon>metagenomes</taxon>
        <taxon>ecological metagenomes</taxon>
    </lineage>
</organism>
<name>A0A0F9LGZ1_9ZZZZ</name>
<dbReference type="SUPFAM" id="SSF142433">
    <property type="entry name" value="CinA-like"/>
    <property type="match status" value="1"/>
</dbReference>
<dbReference type="AlphaFoldDB" id="A0A0F9LGZ1"/>
<dbReference type="InterPro" id="IPR036653">
    <property type="entry name" value="CinA-like_C"/>
</dbReference>
<protein>
    <recommendedName>
        <fullName evidence="1">CinA C-terminal domain-containing protein</fullName>
    </recommendedName>
</protein>
<proteinExistence type="predicted"/>
<dbReference type="Pfam" id="PF02464">
    <property type="entry name" value="CinA"/>
    <property type="match status" value="1"/>
</dbReference>
<gene>
    <name evidence="2" type="ORF">LCGC14_1581570</name>
</gene>
<reference evidence="2" key="1">
    <citation type="journal article" date="2015" name="Nature">
        <title>Complex archaea that bridge the gap between prokaryotes and eukaryotes.</title>
        <authorList>
            <person name="Spang A."/>
            <person name="Saw J.H."/>
            <person name="Jorgensen S.L."/>
            <person name="Zaremba-Niedzwiedzka K."/>
            <person name="Martijn J."/>
            <person name="Lind A.E."/>
            <person name="van Eijk R."/>
            <person name="Schleper C."/>
            <person name="Guy L."/>
            <person name="Ettema T.J."/>
        </authorList>
    </citation>
    <scope>NUCLEOTIDE SEQUENCE</scope>
</reference>
<evidence type="ECO:0000313" key="2">
    <source>
        <dbReference type="EMBL" id="KKM26755.1"/>
    </source>
</evidence>
<dbReference type="EMBL" id="LAZR01012455">
    <property type="protein sequence ID" value="KKM26755.1"/>
    <property type="molecule type" value="Genomic_DNA"/>
</dbReference>
<evidence type="ECO:0000259" key="1">
    <source>
        <dbReference type="Pfam" id="PF02464"/>
    </source>
</evidence>
<dbReference type="Gene3D" id="3.90.950.20">
    <property type="entry name" value="CinA-like"/>
    <property type="match status" value="1"/>
</dbReference>
<feature type="domain" description="CinA C-terminal" evidence="1">
    <location>
        <begin position="8"/>
        <end position="155"/>
    </location>
</feature>